<keyword evidence="2" id="KW-1185">Reference proteome</keyword>
<evidence type="ECO:0000313" key="1">
    <source>
        <dbReference type="EMBL" id="RED47967.1"/>
    </source>
</evidence>
<dbReference type="Proteomes" id="UP000256629">
    <property type="component" value="Unassembled WGS sequence"/>
</dbReference>
<dbReference type="AlphaFoldDB" id="A0A3D9HER1"/>
<gene>
    <name evidence="1" type="ORF">DFQ02_105194</name>
</gene>
<organism evidence="1 2">
    <name type="scientific">Seonamhaeicola aphaedonensis</name>
    <dbReference type="NCBI Taxonomy" id="1461338"/>
    <lineage>
        <taxon>Bacteria</taxon>
        <taxon>Pseudomonadati</taxon>
        <taxon>Bacteroidota</taxon>
        <taxon>Flavobacteriia</taxon>
        <taxon>Flavobacteriales</taxon>
        <taxon>Flavobacteriaceae</taxon>
    </lineage>
</organism>
<evidence type="ECO:0000313" key="2">
    <source>
        <dbReference type="Proteomes" id="UP000256629"/>
    </source>
</evidence>
<dbReference type="EMBL" id="QRDX01000005">
    <property type="protein sequence ID" value="RED47967.1"/>
    <property type="molecule type" value="Genomic_DNA"/>
</dbReference>
<name>A0A3D9HER1_9FLAO</name>
<protein>
    <submittedName>
        <fullName evidence="1">Uncharacterized protein</fullName>
    </submittedName>
</protein>
<proteinExistence type="predicted"/>
<sequence>MEYKAKIKFIVMKKLIVLLFIVFGLVNLQAQNRKQTNANYENIFFKGSEVLVDRIVYSSQFDSAKSEAEYLITIYGKVKGSNQELCHYVKSTEGLEYYKEIFETNYKRIDIYNTKYKIGSKPHYRTSIRVSY</sequence>
<reference evidence="1 2" key="1">
    <citation type="submission" date="2018-07" db="EMBL/GenBank/DDBJ databases">
        <title>Genomic Encyclopedia of Type Strains, Phase III (KMG-III): the genomes of soil and plant-associated and newly described type strains.</title>
        <authorList>
            <person name="Whitman W."/>
        </authorList>
    </citation>
    <scope>NUCLEOTIDE SEQUENCE [LARGE SCALE GENOMIC DNA]</scope>
    <source>
        <strain evidence="1 2">CECT 8487</strain>
    </source>
</reference>
<comment type="caution">
    <text evidence="1">The sequence shown here is derived from an EMBL/GenBank/DDBJ whole genome shotgun (WGS) entry which is preliminary data.</text>
</comment>
<accession>A0A3D9HER1</accession>